<organism evidence="3 4">
    <name type="scientific">Edaphochlamys debaryana</name>
    <dbReference type="NCBI Taxonomy" id="47281"/>
    <lineage>
        <taxon>Eukaryota</taxon>
        <taxon>Viridiplantae</taxon>
        <taxon>Chlorophyta</taxon>
        <taxon>core chlorophytes</taxon>
        <taxon>Chlorophyceae</taxon>
        <taxon>CS clade</taxon>
        <taxon>Chlamydomonadales</taxon>
        <taxon>Chlamydomonadales incertae sedis</taxon>
        <taxon>Edaphochlamys</taxon>
    </lineage>
</organism>
<sequence length="306" mass="33620">MKALYAQDNQICTLKGSLLYFKFLETLDLSNNQLRDLEKQLKLLEKFKFIKELNLSGNPLCEEPDYRLLVIHRMPALKVLDQHVITDLERRKAAGLIGGDVATLTVAFGKRVPPYDPKWDEKVPERSVLEQDMTKEAATIRDNLRHEAYMRERGMFLHDPHPQPPRGHGLPPNAGTVRAMQTWRQQQAEQGLASASGDGGERSSSGSGAGGSGHGGPQQGRAGGLSPGLNRTGSPGQGTERYYPRDKLVLYSLRPGVDPLAATGGMLPPVSSQGPIKLEQAAYEQWLQTKAAGQGSWAAYKQEVQL</sequence>
<dbReference type="SUPFAM" id="SSF52058">
    <property type="entry name" value="L domain-like"/>
    <property type="match status" value="1"/>
</dbReference>
<evidence type="ECO:0000256" key="2">
    <source>
        <dbReference type="SAM" id="MobiDB-lite"/>
    </source>
</evidence>
<comment type="caution">
    <text evidence="3">The sequence shown here is derived from an EMBL/GenBank/DDBJ whole genome shotgun (WGS) entry which is preliminary data.</text>
</comment>
<evidence type="ECO:0000256" key="1">
    <source>
        <dbReference type="ARBA" id="ARBA00004430"/>
    </source>
</evidence>
<dbReference type="PROSITE" id="PS51450">
    <property type="entry name" value="LRR"/>
    <property type="match status" value="1"/>
</dbReference>
<dbReference type="GO" id="GO:0005930">
    <property type="term" value="C:axoneme"/>
    <property type="evidence" value="ECO:0007669"/>
    <property type="project" value="UniProtKB-SubCell"/>
</dbReference>
<proteinExistence type="predicted"/>
<keyword evidence="4" id="KW-1185">Reference proteome</keyword>
<dbReference type="PANTHER" id="PTHR46759:SF1">
    <property type="entry name" value="LEUCINE-RICH REPEAT-CONTAINING PROTEIN 72"/>
    <property type="match status" value="1"/>
</dbReference>
<evidence type="ECO:0000313" key="3">
    <source>
        <dbReference type="EMBL" id="KAG2502123.1"/>
    </source>
</evidence>
<feature type="region of interest" description="Disordered" evidence="2">
    <location>
        <begin position="182"/>
        <end position="243"/>
    </location>
</feature>
<dbReference type="Proteomes" id="UP000612055">
    <property type="component" value="Unassembled WGS sequence"/>
</dbReference>
<evidence type="ECO:0000313" key="4">
    <source>
        <dbReference type="Proteomes" id="UP000612055"/>
    </source>
</evidence>
<name>A0A836C7D0_9CHLO</name>
<accession>A0A836C7D0</accession>
<dbReference type="InterPro" id="IPR042655">
    <property type="entry name" value="LRC72"/>
</dbReference>
<dbReference type="PANTHER" id="PTHR46759">
    <property type="entry name" value="LEUCINE-RICH REPEAT-CONTAINING PROTEIN 72"/>
    <property type="match status" value="1"/>
</dbReference>
<dbReference type="EMBL" id="JAEHOE010000001">
    <property type="protein sequence ID" value="KAG2502123.1"/>
    <property type="molecule type" value="Genomic_DNA"/>
</dbReference>
<comment type="subcellular location">
    <subcellularLocation>
        <location evidence="1">Cytoplasm</location>
        <location evidence="1">Cytoskeleton</location>
        <location evidence="1">Cilium axoneme</location>
    </subcellularLocation>
</comment>
<dbReference type="InterPro" id="IPR032675">
    <property type="entry name" value="LRR_dom_sf"/>
</dbReference>
<dbReference type="InterPro" id="IPR001611">
    <property type="entry name" value="Leu-rich_rpt"/>
</dbReference>
<reference evidence="3" key="1">
    <citation type="journal article" date="2020" name="bioRxiv">
        <title>Comparative genomics of Chlamydomonas.</title>
        <authorList>
            <person name="Craig R.J."/>
            <person name="Hasan A.R."/>
            <person name="Ness R.W."/>
            <person name="Keightley P.D."/>
        </authorList>
    </citation>
    <scope>NUCLEOTIDE SEQUENCE</scope>
    <source>
        <strain evidence="3">CCAP 11/70</strain>
    </source>
</reference>
<dbReference type="AlphaFoldDB" id="A0A836C7D0"/>
<dbReference type="Pfam" id="PF14580">
    <property type="entry name" value="LRR_9"/>
    <property type="match status" value="1"/>
</dbReference>
<dbReference type="Gene3D" id="3.80.10.10">
    <property type="entry name" value="Ribonuclease Inhibitor"/>
    <property type="match status" value="1"/>
</dbReference>
<gene>
    <name evidence="3" type="ORF">HYH03_000614</name>
</gene>
<dbReference type="OrthoDB" id="1517790at2759"/>
<feature type="compositionally biased region" description="Gly residues" evidence="2">
    <location>
        <begin position="207"/>
        <end position="226"/>
    </location>
</feature>
<protein>
    <submittedName>
        <fullName evidence="3">Uncharacterized protein</fullName>
    </submittedName>
</protein>